<dbReference type="Proteomes" id="UP001652622">
    <property type="component" value="Unplaced"/>
</dbReference>
<evidence type="ECO:0000313" key="10">
    <source>
        <dbReference type="RefSeq" id="XP_034280984.1"/>
    </source>
</evidence>
<proteinExistence type="inferred from homology"/>
<comment type="catalytic activity">
    <reaction evidence="6 7">
        <text>methanethiol + O2 + H2O = hydrogen sulfide + formaldehyde + H2O2 + H(+)</text>
        <dbReference type="Rhea" id="RHEA:11812"/>
        <dbReference type="ChEBI" id="CHEBI:15377"/>
        <dbReference type="ChEBI" id="CHEBI:15378"/>
        <dbReference type="ChEBI" id="CHEBI:15379"/>
        <dbReference type="ChEBI" id="CHEBI:16007"/>
        <dbReference type="ChEBI" id="CHEBI:16240"/>
        <dbReference type="ChEBI" id="CHEBI:16842"/>
        <dbReference type="ChEBI" id="CHEBI:29919"/>
        <dbReference type="EC" id="1.8.3.4"/>
    </reaction>
</comment>
<dbReference type="GO" id="GO:0015031">
    <property type="term" value="P:protein transport"/>
    <property type="evidence" value="ECO:0007669"/>
    <property type="project" value="UniProtKB-UniRule"/>
</dbReference>
<keyword evidence="7" id="KW-0560">Oxidoreductase</keyword>
<evidence type="ECO:0000256" key="1">
    <source>
        <dbReference type="ARBA" id="ARBA00005177"/>
    </source>
</evidence>
<dbReference type="SUPFAM" id="SSF75011">
    <property type="entry name" value="3-carboxy-cis,cis-mucoante lactonizing enzyme"/>
    <property type="match status" value="1"/>
</dbReference>
<dbReference type="Gene3D" id="2.130.10.10">
    <property type="entry name" value="YVTN repeat-like/Quinoprotein amine dehydrogenase"/>
    <property type="match status" value="1"/>
</dbReference>
<comment type="function">
    <text evidence="7">Catalyzes the oxidation of methanethiol, an organosulfur compound known to be produced in substantial amounts by gut bacteria. Selenium-binding protein which may be involved in the sensing of reactive xenobiotics in the cytoplasm. May be involved in intra-Golgi protein transport.</text>
</comment>
<dbReference type="EC" id="1.8.3.4" evidence="3 7"/>
<comment type="pathway">
    <text evidence="1 7">Organosulfur degradation.</text>
</comment>
<dbReference type="Pfam" id="PF05694">
    <property type="entry name" value="SBP56"/>
    <property type="match status" value="1"/>
</dbReference>
<evidence type="ECO:0000256" key="3">
    <source>
        <dbReference type="ARBA" id="ARBA00012510"/>
    </source>
</evidence>
<dbReference type="GO" id="GO:0008430">
    <property type="term" value="F:selenium binding"/>
    <property type="evidence" value="ECO:0007669"/>
    <property type="project" value="UniProtKB-UniRule"/>
</dbReference>
<dbReference type="PANTHER" id="PTHR23300:SF0">
    <property type="entry name" value="METHANETHIOL OXIDASE"/>
    <property type="match status" value="1"/>
</dbReference>
<organism evidence="9 10">
    <name type="scientific">Pantherophis guttatus</name>
    <name type="common">Corn snake</name>
    <name type="synonym">Elaphe guttata</name>
    <dbReference type="NCBI Taxonomy" id="94885"/>
    <lineage>
        <taxon>Eukaryota</taxon>
        <taxon>Metazoa</taxon>
        <taxon>Chordata</taxon>
        <taxon>Craniata</taxon>
        <taxon>Vertebrata</taxon>
        <taxon>Euteleostomi</taxon>
        <taxon>Lepidosauria</taxon>
        <taxon>Squamata</taxon>
        <taxon>Bifurcata</taxon>
        <taxon>Unidentata</taxon>
        <taxon>Episquamata</taxon>
        <taxon>Toxicofera</taxon>
        <taxon>Serpentes</taxon>
        <taxon>Colubroidea</taxon>
        <taxon>Colubridae</taxon>
        <taxon>Colubrinae</taxon>
        <taxon>Pantherophis</taxon>
    </lineage>
</organism>
<dbReference type="OMA" id="INDELHC"/>
<dbReference type="KEGG" id="pgut:117670145"/>
<keyword evidence="9" id="KW-1185">Reference proteome</keyword>
<dbReference type="GO" id="GO:0005634">
    <property type="term" value="C:nucleus"/>
    <property type="evidence" value="ECO:0007669"/>
    <property type="project" value="UniProtKB-SubCell"/>
</dbReference>
<comment type="subcellular location">
    <subcellularLocation>
        <location evidence="7">Nucleus</location>
    </subcellularLocation>
    <subcellularLocation>
        <location evidence="7">Cytoplasm</location>
        <location evidence="7">Cytosol</location>
    </subcellularLocation>
    <subcellularLocation>
        <location evidence="7">Membrane</location>
        <topology evidence="7">Peripheral membrane protein</topology>
    </subcellularLocation>
    <text evidence="7">May associate with Golgi membrane. May associate with the membrane of autophagosomes.</text>
</comment>
<name>A0A6P9CDS5_PANGU</name>
<sequence>MGYINRTQAGWRISGISQTEAEQKREKEMLKQRTRDSEKKPPKMPSKEGEDGPGYPTPLDAMRGPREKLIYVTCILNGTGTQMPDYLATVDVNPESPTFCQVIHRLQMPYINDELHCMSWNTGSSCFGDPTKKRNKLVLPGFVSSRIYIVDTGTDPQAPCLFKVIEPKEVFCKTNMATLRSARFLPPGDVVISTLGDLYGNGKGGFAVVDVDSWELKGTWNPPGDAAPYGYDFWFQPRHNVLVSTEAGAPKFFLNGFNPEDLKKDRYGRRLNVWDWTTHCLVQSIDLGEDSAPLSVRFLHNPDAPHGYVGCALAGALHHIFRKQDGSWATEKVIQIPKKVVTGWYQPEMTSFLADMVISLDDRFLYLSNWFHGDVRQYDISDPHCPRLTGQVFVGGIIYKGGSVTVIKDEELDCPPDPFMLQGRRVHGGPNMLQLSLDGKRLYVTNCLCTPWDKQFYPQMVSNGSVMLQIDVDTENGGLCVNPDFLVDFGKEPWGPARAHDMHYPGGDSTSDIWV</sequence>
<reference evidence="10" key="1">
    <citation type="submission" date="2025-08" db="UniProtKB">
        <authorList>
            <consortium name="RefSeq"/>
        </authorList>
    </citation>
    <scope>IDENTIFICATION</scope>
    <source>
        <tissue evidence="10">Blood</tissue>
    </source>
</reference>
<keyword evidence="5 7" id="KW-0711">Selenium</keyword>
<keyword evidence="7" id="KW-0472">Membrane</keyword>
<dbReference type="InParanoid" id="A0A6P9CDS5"/>
<evidence type="ECO:0000256" key="4">
    <source>
        <dbReference type="ARBA" id="ARBA00015601"/>
    </source>
</evidence>
<evidence type="ECO:0000313" key="9">
    <source>
        <dbReference type="Proteomes" id="UP001652622"/>
    </source>
</evidence>
<protein>
    <recommendedName>
        <fullName evidence="4 7">Methanethiol oxidase</fullName>
        <shortName evidence="7">MTO</shortName>
        <ecNumber evidence="3 7">1.8.3.4</ecNumber>
    </recommendedName>
    <alternativeName>
        <fullName evidence="7">Selenium-binding protein 1</fullName>
    </alternativeName>
</protein>
<keyword evidence="7" id="KW-0539">Nucleus</keyword>
<evidence type="ECO:0000256" key="7">
    <source>
        <dbReference type="RuleBase" id="RU369071"/>
    </source>
</evidence>
<dbReference type="GO" id="GO:0018549">
    <property type="term" value="F:methanethiol oxidase activity"/>
    <property type="evidence" value="ECO:0007669"/>
    <property type="project" value="UniProtKB-UniRule"/>
</dbReference>
<comment type="similarity">
    <text evidence="2 7">Belongs to the selenium-binding protein family.</text>
</comment>
<dbReference type="RefSeq" id="XP_034280984.1">
    <property type="nucleotide sequence ID" value="XM_034425093.2"/>
</dbReference>
<evidence type="ECO:0000256" key="5">
    <source>
        <dbReference type="ARBA" id="ARBA00023266"/>
    </source>
</evidence>
<evidence type="ECO:0000256" key="8">
    <source>
        <dbReference type="SAM" id="MobiDB-lite"/>
    </source>
</evidence>
<keyword evidence="7" id="KW-0007">Acetylation</keyword>
<dbReference type="GO" id="GO:0016020">
    <property type="term" value="C:membrane"/>
    <property type="evidence" value="ECO:0007669"/>
    <property type="project" value="UniProtKB-SubCell"/>
</dbReference>
<keyword evidence="7" id="KW-0813">Transport</keyword>
<feature type="compositionally biased region" description="Basic and acidic residues" evidence="8">
    <location>
        <begin position="21"/>
        <end position="50"/>
    </location>
</feature>
<evidence type="ECO:0000256" key="2">
    <source>
        <dbReference type="ARBA" id="ARBA00005606"/>
    </source>
</evidence>
<gene>
    <name evidence="10" type="primary">LOC117670145</name>
</gene>
<dbReference type="PANTHER" id="PTHR23300">
    <property type="entry name" value="METHANETHIOL OXIDASE"/>
    <property type="match status" value="1"/>
</dbReference>
<dbReference type="GeneID" id="117670145"/>
<dbReference type="AlphaFoldDB" id="A0A6P9CDS5"/>
<dbReference type="InterPro" id="IPR008826">
    <property type="entry name" value="Se-bd"/>
</dbReference>
<accession>A0A6P9CDS5</accession>
<keyword evidence="7" id="KW-0653">Protein transport</keyword>
<feature type="region of interest" description="Disordered" evidence="8">
    <location>
        <begin position="1"/>
        <end position="61"/>
    </location>
</feature>
<keyword evidence="7" id="KW-0963">Cytoplasm</keyword>
<evidence type="ECO:0000256" key="6">
    <source>
        <dbReference type="ARBA" id="ARBA00047539"/>
    </source>
</evidence>
<dbReference type="InterPro" id="IPR015943">
    <property type="entry name" value="WD40/YVTN_repeat-like_dom_sf"/>
</dbReference>
<dbReference type="GO" id="GO:0005829">
    <property type="term" value="C:cytosol"/>
    <property type="evidence" value="ECO:0007669"/>
    <property type="project" value="UniProtKB-SubCell"/>
</dbReference>